<dbReference type="SUPFAM" id="SSF48726">
    <property type="entry name" value="Immunoglobulin"/>
    <property type="match status" value="1"/>
</dbReference>
<dbReference type="InterPro" id="IPR013098">
    <property type="entry name" value="Ig_I-set"/>
</dbReference>
<evidence type="ECO:0000313" key="4">
    <source>
        <dbReference type="EMBL" id="VDI56554.1"/>
    </source>
</evidence>
<reference evidence="4" key="1">
    <citation type="submission" date="2018-11" db="EMBL/GenBank/DDBJ databases">
        <authorList>
            <person name="Alioto T."/>
            <person name="Alioto T."/>
        </authorList>
    </citation>
    <scope>NUCLEOTIDE SEQUENCE</scope>
</reference>
<dbReference type="Pfam" id="PF07679">
    <property type="entry name" value="I-set"/>
    <property type="match status" value="1"/>
</dbReference>
<proteinExistence type="predicted"/>
<keyword evidence="2" id="KW-0472">Membrane</keyword>
<keyword evidence="5" id="KW-1185">Reference proteome</keyword>
<dbReference type="AlphaFoldDB" id="A0A8B6FYA6"/>
<dbReference type="InterPro" id="IPR003598">
    <property type="entry name" value="Ig_sub2"/>
</dbReference>
<dbReference type="SMART" id="SM00408">
    <property type="entry name" value="IGc2"/>
    <property type="match status" value="1"/>
</dbReference>
<keyword evidence="2" id="KW-0812">Transmembrane</keyword>
<evidence type="ECO:0000313" key="5">
    <source>
        <dbReference type="Proteomes" id="UP000596742"/>
    </source>
</evidence>
<dbReference type="Gene3D" id="2.60.40.10">
    <property type="entry name" value="Immunoglobulins"/>
    <property type="match status" value="1"/>
</dbReference>
<dbReference type="InterPro" id="IPR013783">
    <property type="entry name" value="Ig-like_fold"/>
</dbReference>
<feature type="region of interest" description="Disordered" evidence="1">
    <location>
        <begin position="204"/>
        <end position="224"/>
    </location>
</feature>
<sequence length="224" mass="26093">MISFTDIIVNEGESVKLTCGGMHDTQTRWTRSVNDTSVIVSEYANGLTMPSLVLDSAKWSDEGSYECSFTNAIGMPETRITRLLVNTSTEMCPCRCEYRRKLEYWGSKLQQNLTIEELRKELQPVIRQIQDQLKVNKTELSSTIRKLTSAKDERKSSHMIGYVGALFISVIFGTIFFMDLVMFRQHIDNIRKICGCRKRNRRQKLTRKRNHEHRNFSIEEQNNR</sequence>
<accession>A0A8B6FYA6</accession>
<protein>
    <recommendedName>
        <fullName evidence="3">Ig-like domain-containing protein</fullName>
    </recommendedName>
</protein>
<dbReference type="InterPro" id="IPR003599">
    <property type="entry name" value="Ig_sub"/>
</dbReference>
<dbReference type="SMART" id="SM00409">
    <property type="entry name" value="IG"/>
    <property type="match status" value="1"/>
</dbReference>
<dbReference type="EMBL" id="UYJE01007633">
    <property type="protein sequence ID" value="VDI56554.1"/>
    <property type="molecule type" value="Genomic_DNA"/>
</dbReference>
<feature type="compositionally biased region" description="Basic and acidic residues" evidence="1">
    <location>
        <begin position="213"/>
        <end position="224"/>
    </location>
</feature>
<gene>
    <name evidence="4" type="ORF">MGAL_10B057186</name>
</gene>
<keyword evidence="2" id="KW-1133">Transmembrane helix</keyword>
<comment type="caution">
    <text evidence="4">The sequence shown here is derived from an EMBL/GenBank/DDBJ whole genome shotgun (WGS) entry which is preliminary data.</text>
</comment>
<name>A0A8B6FYA6_MYTGA</name>
<dbReference type="Proteomes" id="UP000596742">
    <property type="component" value="Unassembled WGS sequence"/>
</dbReference>
<dbReference type="InterPro" id="IPR036179">
    <property type="entry name" value="Ig-like_dom_sf"/>
</dbReference>
<dbReference type="OrthoDB" id="6161980at2759"/>
<evidence type="ECO:0000256" key="1">
    <source>
        <dbReference type="SAM" id="MobiDB-lite"/>
    </source>
</evidence>
<organism evidence="4 5">
    <name type="scientific">Mytilus galloprovincialis</name>
    <name type="common">Mediterranean mussel</name>
    <dbReference type="NCBI Taxonomy" id="29158"/>
    <lineage>
        <taxon>Eukaryota</taxon>
        <taxon>Metazoa</taxon>
        <taxon>Spiralia</taxon>
        <taxon>Lophotrochozoa</taxon>
        <taxon>Mollusca</taxon>
        <taxon>Bivalvia</taxon>
        <taxon>Autobranchia</taxon>
        <taxon>Pteriomorphia</taxon>
        <taxon>Mytilida</taxon>
        <taxon>Mytiloidea</taxon>
        <taxon>Mytilidae</taxon>
        <taxon>Mytilinae</taxon>
        <taxon>Mytilus</taxon>
    </lineage>
</organism>
<feature type="domain" description="Ig-like" evidence="3">
    <location>
        <begin position="1"/>
        <end position="81"/>
    </location>
</feature>
<evidence type="ECO:0000259" key="3">
    <source>
        <dbReference type="PROSITE" id="PS50835"/>
    </source>
</evidence>
<evidence type="ECO:0000256" key="2">
    <source>
        <dbReference type="SAM" id="Phobius"/>
    </source>
</evidence>
<dbReference type="InterPro" id="IPR007110">
    <property type="entry name" value="Ig-like_dom"/>
</dbReference>
<feature type="transmembrane region" description="Helical" evidence="2">
    <location>
        <begin position="159"/>
        <end position="183"/>
    </location>
</feature>
<dbReference type="PROSITE" id="PS50835">
    <property type="entry name" value="IG_LIKE"/>
    <property type="match status" value="1"/>
</dbReference>